<accession>A0A0K2TXC5</accession>
<dbReference type="AlphaFoldDB" id="A0A0K2TXC5"/>
<protein>
    <submittedName>
        <fullName evidence="1">Uncharacterized protein</fullName>
    </submittedName>
</protein>
<feature type="non-terminal residue" evidence="1">
    <location>
        <position position="1"/>
    </location>
</feature>
<organism evidence="1">
    <name type="scientific">Lepeophtheirus salmonis</name>
    <name type="common">Salmon louse</name>
    <name type="synonym">Caligus salmonis</name>
    <dbReference type="NCBI Taxonomy" id="72036"/>
    <lineage>
        <taxon>Eukaryota</taxon>
        <taxon>Metazoa</taxon>
        <taxon>Ecdysozoa</taxon>
        <taxon>Arthropoda</taxon>
        <taxon>Crustacea</taxon>
        <taxon>Multicrustacea</taxon>
        <taxon>Hexanauplia</taxon>
        <taxon>Copepoda</taxon>
        <taxon>Siphonostomatoida</taxon>
        <taxon>Caligidae</taxon>
        <taxon>Lepeophtheirus</taxon>
    </lineage>
</organism>
<proteinExistence type="predicted"/>
<sequence>SFLLNAQILSFIDKMLVFSPCSARLSPFNFSNMQDKYASLVIHAGSLRWSASWDPCSIRKRRTSSRSLYRWLSTFPRESHRTSVWNSRPSCSDPSSLHREANSLTLSGRVFM</sequence>
<reference evidence="1" key="1">
    <citation type="submission" date="2014-05" db="EMBL/GenBank/DDBJ databases">
        <authorList>
            <person name="Chronopoulou M."/>
        </authorList>
    </citation>
    <scope>NUCLEOTIDE SEQUENCE</scope>
    <source>
        <tissue evidence="1">Whole organism</tissue>
    </source>
</reference>
<evidence type="ECO:0000313" key="1">
    <source>
        <dbReference type="EMBL" id="CDW30046.1"/>
    </source>
</evidence>
<name>A0A0K2TXC5_LEPSM</name>
<dbReference type="EMBL" id="HACA01012685">
    <property type="protein sequence ID" value="CDW30046.1"/>
    <property type="molecule type" value="Transcribed_RNA"/>
</dbReference>